<dbReference type="GO" id="GO:0005524">
    <property type="term" value="F:ATP binding"/>
    <property type="evidence" value="ECO:0007669"/>
    <property type="project" value="UniProtKB-UniRule"/>
</dbReference>
<dbReference type="SMART" id="SM00487">
    <property type="entry name" value="DEXDc"/>
    <property type="match status" value="1"/>
</dbReference>
<dbReference type="PROSITE" id="PS51195">
    <property type="entry name" value="Q_MOTIF"/>
    <property type="match status" value="1"/>
</dbReference>
<dbReference type="InterPro" id="IPR014001">
    <property type="entry name" value="Helicase_ATP-bd"/>
</dbReference>
<dbReference type="InterPro" id="IPR014014">
    <property type="entry name" value="RNA_helicase_DEAD_Q_motif"/>
</dbReference>
<proteinExistence type="inferred from homology"/>
<feature type="domain" description="Helicase ATP-binding" evidence="12">
    <location>
        <begin position="47"/>
        <end position="261"/>
    </location>
</feature>
<feature type="compositionally biased region" description="Pro residues" evidence="11">
    <location>
        <begin position="120"/>
        <end position="153"/>
    </location>
</feature>
<evidence type="ECO:0000256" key="10">
    <source>
        <dbReference type="RuleBase" id="RU365068"/>
    </source>
</evidence>
<keyword evidence="6 9" id="KW-0067">ATP-binding</keyword>
<dbReference type="Proteomes" id="UP000054248">
    <property type="component" value="Unassembled WGS sequence"/>
</dbReference>
<protein>
    <recommendedName>
        <fullName evidence="10">ATP-dependent RNA helicase</fullName>
        <ecNumber evidence="10">3.6.4.13</ecNumber>
    </recommendedName>
</protein>
<dbReference type="GO" id="GO:0003724">
    <property type="term" value="F:RNA helicase activity"/>
    <property type="evidence" value="ECO:0007669"/>
    <property type="project" value="UniProtKB-EC"/>
</dbReference>
<feature type="compositionally biased region" description="Basic and acidic residues" evidence="11">
    <location>
        <begin position="557"/>
        <end position="609"/>
    </location>
</feature>
<dbReference type="PANTHER" id="PTHR24031">
    <property type="entry name" value="RNA HELICASE"/>
    <property type="match status" value="1"/>
</dbReference>
<keyword evidence="3 9" id="KW-0547">Nucleotide-binding</keyword>
<evidence type="ECO:0000256" key="9">
    <source>
        <dbReference type="RuleBase" id="RU000492"/>
    </source>
</evidence>
<evidence type="ECO:0000256" key="6">
    <source>
        <dbReference type="ARBA" id="ARBA00022840"/>
    </source>
</evidence>
<dbReference type="STRING" id="1051891.A0A0C3QI58"/>
<dbReference type="GO" id="GO:0016887">
    <property type="term" value="F:ATP hydrolysis activity"/>
    <property type="evidence" value="ECO:0007669"/>
    <property type="project" value="RHEA"/>
</dbReference>
<dbReference type="EMBL" id="KN823024">
    <property type="protein sequence ID" value="KIO26431.1"/>
    <property type="molecule type" value="Genomic_DNA"/>
</dbReference>
<evidence type="ECO:0000256" key="2">
    <source>
        <dbReference type="ARBA" id="ARBA00022552"/>
    </source>
</evidence>
<evidence type="ECO:0000259" key="12">
    <source>
        <dbReference type="PROSITE" id="PS51192"/>
    </source>
</evidence>
<dbReference type="OrthoDB" id="7396459at2759"/>
<gene>
    <name evidence="14" type="ORF">M407DRAFT_74493</name>
</gene>
<dbReference type="Pfam" id="PF13959">
    <property type="entry name" value="CTE_SPB4"/>
    <property type="match status" value="1"/>
</dbReference>
<dbReference type="InterPro" id="IPR056330">
    <property type="entry name" value="CTT_SPB4"/>
</dbReference>
<comment type="domain">
    <text evidence="10">The Q motif is unique to and characteristic of the DEAD box family of RNA helicases and controls ATP binding and hydrolysis.</text>
</comment>
<name>A0A0C3QI58_9AGAM</name>
<dbReference type="InterPro" id="IPR027417">
    <property type="entry name" value="P-loop_NTPase"/>
</dbReference>
<feature type="short sequence motif" description="Q motif" evidence="8">
    <location>
        <begin position="16"/>
        <end position="44"/>
    </location>
</feature>
<dbReference type="PROSITE" id="PS51192">
    <property type="entry name" value="HELICASE_ATP_BIND_1"/>
    <property type="match status" value="1"/>
</dbReference>
<dbReference type="GO" id="GO:0003723">
    <property type="term" value="F:RNA binding"/>
    <property type="evidence" value="ECO:0007669"/>
    <property type="project" value="UniProtKB-UniRule"/>
</dbReference>
<evidence type="ECO:0000313" key="15">
    <source>
        <dbReference type="Proteomes" id="UP000054248"/>
    </source>
</evidence>
<dbReference type="EC" id="3.6.4.13" evidence="10"/>
<feature type="region of interest" description="Disordered" evidence="11">
    <location>
        <begin position="534"/>
        <end position="667"/>
    </location>
</feature>
<dbReference type="CDD" id="cd17960">
    <property type="entry name" value="DEADc_DDX55"/>
    <property type="match status" value="1"/>
</dbReference>
<keyword evidence="4 9" id="KW-0378">Hydrolase</keyword>
<feature type="domain" description="DEAD-box RNA helicase Q" evidence="13">
    <location>
        <begin position="16"/>
        <end position="44"/>
    </location>
</feature>
<organism evidence="14 15">
    <name type="scientific">Tulasnella calospora MUT 4182</name>
    <dbReference type="NCBI Taxonomy" id="1051891"/>
    <lineage>
        <taxon>Eukaryota</taxon>
        <taxon>Fungi</taxon>
        <taxon>Dikarya</taxon>
        <taxon>Basidiomycota</taxon>
        <taxon>Agaricomycotina</taxon>
        <taxon>Agaricomycetes</taxon>
        <taxon>Cantharellales</taxon>
        <taxon>Tulasnellaceae</taxon>
        <taxon>Tulasnella</taxon>
    </lineage>
</organism>
<dbReference type="SMART" id="SM01178">
    <property type="entry name" value="DUF4217"/>
    <property type="match status" value="1"/>
</dbReference>
<dbReference type="GO" id="GO:0006364">
    <property type="term" value="P:rRNA processing"/>
    <property type="evidence" value="ECO:0007669"/>
    <property type="project" value="UniProtKB-KW"/>
</dbReference>
<evidence type="ECO:0000259" key="13">
    <source>
        <dbReference type="PROSITE" id="PS51195"/>
    </source>
</evidence>
<evidence type="ECO:0000256" key="5">
    <source>
        <dbReference type="ARBA" id="ARBA00022806"/>
    </source>
</evidence>
<dbReference type="GO" id="GO:0005730">
    <property type="term" value="C:nucleolus"/>
    <property type="evidence" value="ECO:0007669"/>
    <property type="project" value="UniProtKB-SubCell"/>
</dbReference>
<feature type="region of interest" description="Disordered" evidence="11">
    <location>
        <begin position="119"/>
        <end position="156"/>
    </location>
</feature>
<dbReference type="HOGENOM" id="CLU_003041_26_4_1"/>
<evidence type="ECO:0000256" key="1">
    <source>
        <dbReference type="ARBA" id="ARBA00004604"/>
    </source>
</evidence>
<evidence type="ECO:0000256" key="7">
    <source>
        <dbReference type="ARBA" id="ARBA00022884"/>
    </source>
</evidence>
<keyword evidence="5 9" id="KW-0347">Helicase</keyword>
<comment type="catalytic activity">
    <reaction evidence="10">
        <text>ATP + H2O = ADP + phosphate + H(+)</text>
        <dbReference type="Rhea" id="RHEA:13065"/>
        <dbReference type="ChEBI" id="CHEBI:15377"/>
        <dbReference type="ChEBI" id="CHEBI:15378"/>
        <dbReference type="ChEBI" id="CHEBI:30616"/>
        <dbReference type="ChEBI" id="CHEBI:43474"/>
        <dbReference type="ChEBI" id="CHEBI:456216"/>
        <dbReference type="EC" id="3.6.4.13"/>
    </reaction>
</comment>
<feature type="compositionally biased region" description="Basic and acidic residues" evidence="11">
    <location>
        <begin position="534"/>
        <end position="547"/>
    </location>
</feature>
<dbReference type="InterPro" id="IPR000629">
    <property type="entry name" value="RNA-helicase_DEAD-box_CS"/>
</dbReference>
<dbReference type="SUPFAM" id="SSF52540">
    <property type="entry name" value="P-loop containing nucleoside triphosphate hydrolases"/>
    <property type="match status" value="1"/>
</dbReference>
<keyword evidence="7 10" id="KW-0694">RNA-binding</keyword>
<evidence type="ECO:0000313" key="14">
    <source>
        <dbReference type="EMBL" id="KIO26431.1"/>
    </source>
</evidence>
<dbReference type="InterPro" id="IPR025313">
    <property type="entry name" value="SPB4-like_CTE"/>
</dbReference>
<dbReference type="Pfam" id="PF00270">
    <property type="entry name" value="DEAD"/>
    <property type="match status" value="2"/>
</dbReference>
<sequence>MESNGLGSAPSIAGAWTGLNPPLTPWILDVVTSMGFGQMTPVQASVIPLFMKNKDVIVEAVTGSGKTLAFVIPIIERLIRREKKLKRNEVGALIISPTRELATQIHSIFSLFLNSQPSLVSPPSPSPPPQSDQPPSRPVTPPPPPAPEYPPPLLLVSGQESSNQNDIVRFLETGADIVVGTPGRIEEFLLSARGRKAVDVKSIEVLVLDEADRLLDLGFSQSLTAILGHLPKLRRTGLFSATMTEGLSEIVRVGLRNPVRVVVKVETKANGVKRKAGDVEERRVPAKLHNTYMMVHPSEKLLQLVRLLLLETVELGQSRIIVYFATCAEVTYFYKVLQYSNHRKAPKQEQDEEWGGVGVAQEHPLQVDESPVEEGNGENTLKNEVAFWGREGEYVAFLAVRKIPLQERSYITAEDKPQSLETSVTKRGRPDPDAQLLKKQVQQVVLQDRDLHEKARSRCFWLRGIVAFVSFVRAYSKHEAAYIFRLQDLDLVAVASSFGLIKLPIMPELKGAGRKDGWESVDFDETTLSYADGPREAARLSRMENPKPSKPARKKPKEAWSEKKAKLAAKAEKREKRQRKREWLAKVKNGEVVPDGKDADHKDETKDEATQLGGSEESASPRKGAPMYRDDWDELEREERAAKKLKRAIASGTGGSGRPVVGNFDDL</sequence>
<evidence type="ECO:0000256" key="8">
    <source>
        <dbReference type="PROSITE-ProRule" id="PRU00552"/>
    </source>
</evidence>
<evidence type="ECO:0000256" key="11">
    <source>
        <dbReference type="SAM" id="MobiDB-lite"/>
    </source>
</evidence>
<dbReference type="Gene3D" id="3.40.50.300">
    <property type="entry name" value="P-loop containing nucleotide triphosphate hydrolases"/>
    <property type="match status" value="1"/>
</dbReference>
<accession>A0A0C3QI58</accession>
<dbReference type="InterPro" id="IPR011545">
    <property type="entry name" value="DEAD/DEAH_box_helicase_dom"/>
</dbReference>
<comment type="similarity">
    <text evidence="9">Belongs to the DEAD box helicase family.</text>
</comment>
<keyword evidence="15" id="KW-1185">Reference proteome</keyword>
<comment type="subcellular location">
    <subcellularLocation>
        <location evidence="1">Nucleus</location>
        <location evidence="1">Nucleolus</location>
    </subcellularLocation>
</comment>
<evidence type="ECO:0000256" key="4">
    <source>
        <dbReference type="ARBA" id="ARBA00022801"/>
    </source>
</evidence>
<dbReference type="PROSITE" id="PS00039">
    <property type="entry name" value="DEAD_ATP_HELICASE"/>
    <property type="match status" value="1"/>
</dbReference>
<comment type="function">
    <text evidence="10">RNA helicase.</text>
</comment>
<evidence type="ECO:0000256" key="3">
    <source>
        <dbReference type="ARBA" id="ARBA00022741"/>
    </source>
</evidence>
<reference evidence="14 15" key="1">
    <citation type="submission" date="2014-04" db="EMBL/GenBank/DDBJ databases">
        <authorList>
            <consortium name="DOE Joint Genome Institute"/>
            <person name="Kuo A."/>
            <person name="Girlanda M."/>
            <person name="Perotto S."/>
            <person name="Kohler A."/>
            <person name="Nagy L.G."/>
            <person name="Floudas D."/>
            <person name="Copeland A."/>
            <person name="Barry K.W."/>
            <person name="Cichocki N."/>
            <person name="Veneault-Fourrey C."/>
            <person name="LaButti K."/>
            <person name="Lindquist E.A."/>
            <person name="Lipzen A."/>
            <person name="Lundell T."/>
            <person name="Morin E."/>
            <person name="Murat C."/>
            <person name="Sun H."/>
            <person name="Tunlid A."/>
            <person name="Henrissat B."/>
            <person name="Grigoriev I.V."/>
            <person name="Hibbett D.S."/>
            <person name="Martin F."/>
            <person name="Nordberg H.P."/>
            <person name="Cantor M.N."/>
            <person name="Hua S.X."/>
        </authorList>
    </citation>
    <scope>NUCLEOTIDE SEQUENCE [LARGE SCALE GENOMIC DNA]</scope>
    <source>
        <strain evidence="14 15">MUT 4182</strain>
    </source>
</reference>
<dbReference type="AlphaFoldDB" id="A0A0C3QI58"/>
<dbReference type="Pfam" id="PF23681">
    <property type="entry name" value="CTT_SPB4"/>
    <property type="match status" value="1"/>
</dbReference>
<reference evidence="15" key="2">
    <citation type="submission" date="2015-01" db="EMBL/GenBank/DDBJ databases">
        <title>Evolutionary Origins and Diversification of the Mycorrhizal Mutualists.</title>
        <authorList>
            <consortium name="DOE Joint Genome Institute"/>
            <consortium name="Mycorrhizal Genomics Consortium"/>
            <person name="Kohler A."/>
            <person name="Kuo A."/>
            <person name="Nagy L.G."/>
            <person name="Floudas D."/>
            <person name="Copeland A."/>
            <person name="Barry K.W."/>
            <person name="Cichocki N."/>
            <person name="Veneault-Fourrey C."/>
            <person name="LaButti K."/>
            <person name="Lindquist E.A."/>
            <person name="Lipzen A."/>
            <person name="Lundell T."/>
            <person name="Morin E."/>
            <person name="Murat C."/>
            <person name="Riley R."/>
            <person name="Ohm R."/>
            <person name="Sun H."/>
            <person name="Tunlid A."/>
            <person name="Henrissat B."/>
            <person name="Grigoriev I.V."/>
            <person name="Hibbett D.S."/>
            <person name="Martin F."/>
        </authorList>
    </citation>
    <scope>NUCLEOTIDE SEQUENCE [LARGE SCALE GENOMIC DNA]</scope>
    <source>
        <strain evidence="15">MUT 4182</strain>
    </source>
</reference>
<keyword evidence="2" id="KW-0698">rRNA processing</keyword>